<reference evidence="2" key="1">
    <citation type="journal article" date="2019" name="Int. J. Syst. Evol. Microbiol.">
        <title>The Global Catalogue of Microorganisms (GCM) 10K type strain sequencing project: providing services to taxonomists for standard genome sequencing and annotation.</title>
        <authorList>
            <consortium name="The Broad Institute Genomics Platform"/>
            <consortium name="The Broad Institute Genome Sequencing Center for Infectious Disease"/>
            <person name="Wu L."/>
            <person name="Ma J."/>
        </authorList>
    </citation>
    <scope>NUCLEOTIDE SEQUENCE [LARGE SCALE GENOMIC DNA]</scope>
    <source>
        <strain evidence="2">KCTC 42964</strain>
    </source>
</reference>
<dbReference type="Proteomes" id="UP001595528">
    <property type="component" value="Unassembled WGS sequence"/>
</dbReference>
<dbReference type="RefSeq" id="WP_379902618.1">
    <property type="nucleotide sequence ID" value="NZ_JBHRTR010000029.1"/>
</dbReference>
<accession>A0ABV7L2X9</accession>
<evidence type="ECO:0000313" key="2">
    <source>
        <dbReference type="Proteomes" id="UP001595528"/>
    </source>
</evidence>
<sequence length="399" mass="45564">MADFLKARKFTYETHVLVEGRWRIEIAHDPDEMRMGGIFNKADVDAVEKRLIGQARKMLATGKFEAIKVMRERARSGGGGTQTEVFHEVAEEREKVLTARDVKEQPPHCESFDDLSGRASCRILNLVLRDYFEEECLSALEALHSPWLFKMIDLQYPLVGAAIHLVARKQATEGRLSARERAEILQDLLRTAISWSRDAAAERNRPELVNDDYRALYEAAQGRFETPGEVRYFTLHAIARAMRGSRSHFSRIDFVRKNVTLDMERHPLGILDELLAGCLDFPSVIMELLGSQPSLFAAIDAMADLATGSYEPPVPNQAASDLSKLLRDTRLEQARNCLWLRILGEVEGRAPLMRKEPTKEWRATMELEENLTPSAPMTYRPQLREGFKERLRRLREQEG</sequence>
<proteinExistence type="predicted"/>
<protein>
    <submittedName>
        <fullName evidence="1">Uncharacterized protein</fullName>
    </submittedName>
</protein>
<name>A0ABV7L2X9_9PROT</name>
<comment type="caution">
    <text evidence="1">The sequence shown here is derived from an EMBL/GenBank/DDBJ whole genome shotgun (WGS) entry which is preliminary data.</text>
</comment>
<gene>
    <name evidence="1" type="ORF">ACFOGJ_17035</name>
</gene>
<keyword evidence="2" id="KW-1185">Reference proteome</keyword>
<evidence type="ECO:0000313" key="1">
    <source>
        <dbReference type="EMBL" id="MFC3228952.1"/>
    </source>
</evidence>
<dbReference type="EMBL" id="JBHRTR010000029">
    <property type="protein sequence ID" value="MFC3228952.1"/>
    <property type="molecule type" value="Genomic_DNA"/>
</dbReference>
<organism evidence="1 2">
    <name type="scientific">Marinibaculum pumilum</name>
    <dbReference type="NCBI Taxonomy" id="1766165"/>
    <lineage>
        <taxon>Bacteria</taxon>
        <taxon>Pseudomonadati</taxon>
        <taxon>Pseudomonadota</taxon>
        <taxon>Alphaproteobacteria</taxon>
        <taxon>Rhodospirillales</taxon>
        <taxon>Rhodospirillaceae</taxon>
        <taxon>Marinibaculum</taxon>
    </lineage>
</organism>